<accession>A0A0F9AG25</accession>
<name>A0A0F9AG25_9ZZZZ</name>
<reference evidence="1" key="1">
    <citation type="journal article" date="2015" name="Nature">
        <title>Complex archaea that bridge the gap between prokaryotes and eukaryotes.</title>
        <authorList>
            <person name="Spang A."/>
            <person name="Saw J.H."/>
            <person name="Jorgensen S.L."/>
            <person name="Zaremba-Niedzwiedzka K."/>
            <person name="Martijn J."/>
            <person name="Lind A.E."/>
            <person name="van Eijk R."/>
            <person name="Schleper C."/>
            <person name="Guy L."/>
            <person name="Ettema T.J."/>
        </authorList>
    </citation>
    <scope>NUCLEOTIDE SEQUENCE</scope>
</reference>
<dbReference type="AlphaFoldDB" id="A0A0F9AG25"/>
<sequence>MLTALIIATTATALALAAGLIAILTGWFPRLAALAARGIDLLLSPGQTRCLDRRERSELVARLWVPL</sequence>
<comment type="caution">
    <text evidence="1">The sequence shown here is derived from an EMBL/GenBank/DDBJ whole genome shotgun (WGS) entry which is preliminary data.</text>
</comment>
<evidence type="ECO:0000313" key="1">
    <source>
        <dbReference type="EMBL" id="KKL08355.1"/>
    </source>
</evidence>
<organism evidence="1">
    <name type="scientific">marine sediment metagenome</name>
    <dbReference type="NCBI Taxonomy" id="412755"/>
    <lineage>
        <taxon>unclassified sequences</taxon>
        <taxon>metagenomes</taxon>
        <taxon>ecological metagenomes</taxon>
    </lineage>
</organism>
<gene>
    <name evidence="1" type="ORF">LCGC14_2576690</name>
</gene>
<dbReference type="EMBL" id="LAZR01042909">
    <property type="protein sequence ID" value="KKL08355.1"/>
    <property type="molecule type" value="Genomic_DNA"/>
</dbReference>
<proteinExistence type="predicted"/>
<protein>
    <submittedName>
        <fullName evidence="1">Uncharacterized protein</fullName>
    </submittedName>
</protein>